<feature type="region of interest" description="Disordered" evidence="1">
    <location>
        <begin position="81"/>
        <end position="107"/>
    </location>
</feature>
<dbReference type="EMBL" id="PDNC01000136">
    <property type="protein sequence ID" value="PGG97739.1"/>
    <property type="molecule type" value="Genomic_DNA"/>
</dbReference>
<evidence type="ECO:0000313" key="2">
    <source>
        <dbReference type="EMBL" id="PGG97739.1"/>
    </source>
</evidence>
<organism evidence="2 3">
    <name type="scientific">Blastomyces parvus</name>
    <dbReference type="NCBI Taxonomy" id="2060905"/>
    <lineage>
        <taxon>Eukaryota</taxon>
        <taxon>Fungi</taxon>
        <taxon>Dikarya</taxon>
        <taxon>Ascomycota</taxon>
        <taxon>Pezizomycotina</taxon>
        <taxon>Eurotiomycetes</taxon>
        <taxon>Eurotiomycetidae</taxon>
        <taxon>Onygenales</taxon>
        <taxon>Ajellomycetaceae</taxon>
        <taxon>Blastomyces</taxon>
    </lineage>
</organism>
<feature type="compositionally biased region" description="Basic and acidic residues" evidence="1">
    <location>
        <begin position="88"/>
        <end position="107"/>
    </location>
</feature>
<gene>
    <name evidence="2" type="ORF">GX51_07183</name>
</gene>
<keyword evidence="3" id="KW-1185">Reference proteome</keyword>
<sequence>MAMESHLMVNAAVRKRTVLRTIAQSNPTSSSAFATVLYYEVSGLSILCCGRADLDSGKISMTTDIHSISVRPGIVALDIKSSRSSQRGRREQRREKIFEGLKREGEI</sequence>
<evidence type="ECO:0000256" key="1">
    <source>
        <dbReference type="SAM" id="MobiDB-lite"/>
    </source>
</evidence>
<evidence type="ECO:0000313" key="3">
    <source>
        <dbReference type="Proteomes" id="UP000224080"/>
    </source>
</evidence>
<reference evidence="2 3" key="1">
    <citation type="submission" date="2017-10" db="EMBL/GenBank/DDBJ databases">
        <title>Comparative genomics in systemic dimorphic fungi from Ajellomycetaceae.</title>
        <authorList>
            <person name="Munoz J.F."/>
            <person name="Mcewen J.G."/>
            <person name="Clay O.K."/>
            <person name="Cuomo C.A."/>
        </authorList>
    </citation>
    <scope>NUCLEOTIDE SEQUENCE [LARGE SCALE GENOMIC DNA]</scope>
    <source>
        <strain evidence="2 3">UAMH130</strain>
    </source>
</reference>
<dbReference type="Proteomes" id="UP000224080">
    <property type="component" value="Unassembled WGS sequence"/>
</dbReference>
<dbReference type="AlphaFoldDB" id="A0A2B7WMH8"/>
<accession>A0A2B7WMH8</accession>
<comment type="caution">
    <text evidence="2">The sequence shown here is derived from an EMBL/GenBank/DDBJ whole genome shotgun (WGS) entry which is preliminary data.</text>
</comment>
<protein>
    <submittedName>
        <fullName evidence="2">Uncharacterized protein</fullName>
    </submittedName>
</protein>
<name>A0A2B7WMH8_9EURO</name>
<proteinExistence type="predicted"/>